<evidence type="ECO:0000313" key="6">
    <source>
        <dbReference type="EMBL" id="KAK9836226.1"/>
    </source>
</evidence>
<dbReference type="InterPro" id="IPR011990">
    <property type="entry name" value="TPR-like_helical_dom_sf"/>
</dbReference>
<dbReference type="GO" id="GO:0000395">
    <property type="term" value="P:mRNA 5'-splice site recognition"/>
    <property type="evidence" value="ECO:0007669"/>
    <property type="project" value="TreeGrafter"/>
</dbReference>
<keyword evidence="5" id="KW-0539">Nucleus</keyword>
<organism evidence="6 7">
    <name type="scientific">Apatococcus fuscideae</name>
    <dbReference type="NCBI Taxonomy" id="2026836"/>
    <lineage>
        <taxon>Eukaryota</taxon>
        <taxon>Viridiplantae</taxon>
        <taxon>Chlorophyta</taxon>
        <taxon>core chlorophytes</taxon>
        <taxon>Trebouxiophyceae</taxon>
        <taxon>Chlorellales</taxon>
        <taxon>Chlorellaceae</taxon>
        <taxon>Apatococcus</taxon>
    </lineage>
</organism>
<evidence type="ECO:0000256" key="4">
    <source>
        <dbReference type="ARBA" id="ARBA00023187"/>
    </source>
</evidence>
<comment type="subcellular location">
    <subcellularLocation>
        <location evidence="1">Nucleus</location>
    </subcellularLocation>
</comment>
<dbReference type="GO" id="GO:0030627">
    <property type="term" value="F:pre-mRNA 5'-splice site binding"/>
    <property type="evidence" value="ECO:0007669"/>
    <property type="project" value="TreeGrafter"/>
</dbReference>
<proteinExistence type="predicted"/>
<dbReference type="Pfam" id="PF23241">
    <property type="entry name" value="HAT_PRP39_C"/>
    <property type="match status" value="1"/>
</dbReference>
<dbReference type="GO" id="GO:0000243">
    <property type="term" value="C:commitment complex"/>
    <property type="evidence" value="ECO:0007669"/>
    <property type="project" value="TreeGrafter"/>
</dbReference>
<dbReference type="SUPFAM" id="SSF48452">
    <property type="entry name" value="TPR-like"/>
    <property type="match status" value="1"/>
</dbReference>
<evidence type="ECO:0000313" key="7">
    <source>
        <dbReference type="Proteomes" id="UP001485043"/>
    </source>
</evidence>
<evidence type="ECO:0000256" key="5">
    <source>
        <dbReference type="ARBA" id="ARBA00023242"/>
    </source>
</evidence>
<dbReference type="Proteomes" id="UP001485043">
    <property type="component" value="Unassembled WGS sequence"/>
</dbReference>
<dbReference type="EMBL" id="JALJOV010002021">
    <property type="protein sequence ID" value="KAK9836226.1"/>
    <property type="molecule type" value="Genomic_DNA"/>
</dbReference>
<gene>
    <name evidence="6" type="ORF">WJX84_007462</name>
</gene>
<name>A0AAW1RS21_9CHLO</name>
<evidence type="ECO:0000256" key="2">
    <source>
        <dbReference type="ARBA" id="ARBA00022664"/>
    </source>
</evidence>
<sequence>EEPVPVIVITVEQIKAAWLSQRQQLYSASSEELERRRSFEEAIKRPYFHIKPLDAGQLVNWMRYLDYIEQKDDHPSTIRLYERCLVPCASYPEFWARYARYLEKRDLAGAQSVVQRATLVHAKRTADTHIFAAHFEERHGRIEEARSSFAHVTTTLNPSLLTAVFAHASFEKRQGNKQAAQEVLKKALQREEAAGENSQYGLALVAYINFMQHAFGEETEGPSGAPAAAYSYPSYSYPPQQYPPYYGQYPAGSYGYPGY</sequence>
<reference evidence="6 7" key="1">
    <citation type="journal article" date="2024" name="Nat. Commun.">
        <title>Phylogenomics reveals the evolutionary origins of lichenization in chlorophyte algae.</title>
        <authorList>
            <person name="Puginier C."/>
            <person name="Libourel C."/>
            <person name="Otte J."/>
            <person name="Skaloud P."/>
            <person name="Haon M."/>
            <person name="Grisel S."/>
            <person name="Petersen M."/>
            <person name="Berrin J.G."/>
            <person name="Delaux P.M."/>
            <person name="Dal Grande F."/>
            <person name="Keller J."/>
        </authorList>
    </citation>
    <scope>NUCLEOTIDE SEQUENCE [LARGE SCALE GENOMIC DNA]</scope>
    <source>
        <strain evidence="6 7">SAG 2523</strain>
    </source>
</reference>
<keyword evidence="7" id="KW-1185">Reference proteome</keyword>
<evidence type="ECO:0000256" key="1">
    <source>
        <dbReference type="ARBA" id="ARBA00004123"/>
    </source>
</evidence>
<dbReference type="GO" id="GO:0005685">
    <property type="term" value="C:U1 snRNP"/>
    <property type="evidence" value="ECO:0007669"/>
    <property type="project" value="TreeGrafter"/>
</dbReference>
<keyword evidence="4" id="KW-0508">mRNA splicing</keyword>
<dbReference type="PANTHER" id="PTHR17204:SF5">
    <property type="entry name" value="PRE-MRNA-PROCESSING FACTOR 39"/>
    <property type="match status" value="1"/>
</dbReference>
<dbReference type="GO" id="GO:0071004">
    <property type="term" value="C:U2-type prespliceosome"/>
    <property type="evidence" value="ECO:0007669"/>
    <property type="project" value="TreeGrafter"/>
</dbReference>
<accession>A0AAW1RS21</accession>
<keyword evidence="3" id="KW-0677">Repeat</keyword>
<dbReference type="PANTHER" id="PTHR17204">
    <property type="entry name" value="PRE-MRNA PROCESSING PROTEIN PRP39-RELATED"/>
    <property type="match status" value="1"/>
</dbReference>
<protein>
    <recommendedName>
        <fullName evidence="8">Pre-mRNA-processing factor 39</fullName>
    </recommendedName>
</protein>
<dbReference type="Gene3D" id="1.25.40.10">
    <property type="entry name" value="Tetratricopeptide repeat domain"/>
    <property type="match status" value="1"/>
</dbReference>
<feature type="non-terminal residue" evidence="6">
    <location>
        <position position="1"/>
    </location>
</feature>
<comment type="caution">
    <text evidence="6">The sequence shown here is derived from an EMBL/GenBank/DDBJ whole genome shotgun (WGS) entry which is preliminary data.</text>
</comment>
<evidence type="ECO:0008006" key="8">
    <source>
        <dbReference type="Google" id="ProtNLM"/>
    </source>
</evidence>
<dbReference type="InterPro" id="IPR059164">
    <property type="entry name" value="HAT_PRP39_C"/>
</dbReference>
<keyword evidence="2" id="KW-0507">mRNA processing</keyword>
<evidence type="ECO:0000256" key="3">
    <source>
        <dbReference type="ARBA" id="ARBA00022737"/>
    </source>
</evidence>
<dbReference type="AlphaFoldDB" id="A0AAW1RS21"/>